<dbReference type="Pfam" id="PF02645">
    <property type="entry name" value="DegV"/>
    <property type="match status" value="1"/>
</dbReference>
<organism evidence="2 3">
    <name type="scientific">Porcincola intestinalis</name>
    <dbReference type="NCBI Taxonomy" id="2606632"/>
    <lineage>
        <taxon>Bacteria</taxon>
        <taxon>Bacillati</taxon>
        <taxon>Bacillota</taxon>
        <taxon>Clostridia</taxon>
        <taxon>Lachnospirales</taxon>
        <taxon>Lachnospiraceae</taxon>
        <taxon>Porcincola</taxon>
    </lineage>
</organism>
<dbReference type="Gene3D" id="3.40.50.10170">
    <property type="match status" value="1"/>
</dbReference>
<reference evidence="2 3" key="1">
    <citation type="submission" date="2019-08" db="EMBL/GenBank/DDBJ databases">
        <title>In-depth cultivation of the pig gut microbiome towards novel bacterial diversity and tailored functional studies.</title>
        <authorList>
            <person name="Wylensek D."/>
            <person name="Hitch T.C.A."/>
            <person name="Clavel T."/>
        </authorList>
    </citation>
    <scope>NUCLEOTIDE SEQUENCE [LARGE SCALE GENOMIC DNA]</scope>
    <source>
        <strain evidence="2 3">Oil+RF-744-WCA-WT-11</strain>
    </source>
</reference>
<dbReference type="EMBL" id="VULZ01000015">
    <property type="protein sequence ID" value="MSS15805.1"/>
    <property type="molecule type" value="Genomic_DNA"/>
</dbReference>
<dbReference type="AlphaFoldDB" id="A0A6L5X8P5"/>
<protein>
    <submittedName>
        <fullName evidence="2">DegV family protein</fullName>
    </submittedName>
</protein>
<evidence type="ECO:0000313" key="3">
    <source>
        <dbReference type="Proteomes" id="UP000481852"/>
    </source>
</evidence>
<dbReference type="SUPFAM" id="SSF82549">
    <property type="entry name" value="DAK1/DegV-like"/>
    <property type="match status" value="1"/>
</dbReference>
<dbReference type="NCBIfam" id="TIGR00762">
    <property type="entry name" value="DegV"/>
    <property type="match status" value="1"/>
</dbReference>
<dbReference type="Gene3D" id="3.30.1180.10">
    <property type="match status" value="1"/>
</dbReference>
<dbReference type="PANTHER" id="PTHR33434">
    <property type="entry name" value="DEGV DOMAIN-CONTAINING PROTEIN DR_1986-RELATED"/>
    <property type="match status" value="1"/>
</dbReference>
<evidence type="ECO:0000313" key="2">
    <source>
        <dbReference type="EMBL" id="MSS15805.1"/>
    </source>
</evidence>
<proteinExistence type="predicted"/>
<dbReference type="InterPro" id="IPR050270">
    <property type="entry name" value="DegV_domain_contain"/>
</dbReference>
<dbReference type="Proteomes" id="UP000481852">
    <property type="component" value="Unassembled WGS sequence"/>
</dbReference>
<evidence type="ECO:0000256" key="1">
    <source>
        <dbReference type="ARBA" id="ARBA00023121"/>
    </source>
</evidence>
<name>A0A6L5X8P5_9FIRM</name>
<dbReference type="InterPro" id="IPR043168">
    <property type="entry name" value="DegV_C"/>
</dbReference>
<accession>A0A6L5X8P5</accession>
<keyword evidence="3" id="KW-1185">Reference proteome</keyword>
<gene>
    <name evidence="2" type="ORF">FYJ35_12325</name>
</gene>
<dbReference type="GO" id="GO:0008289">
    <property type="term" value="F:lipid binding"/>
    <property type="evidence" value="ECO:0007669"/>
    <property type="project" value="UniProtKB-KW"/>
</dbReference>
<dbReference type="PROSITE" id="PS51482">
    <property type="entry name" value="DEGV"/>
    <property type="match status" value="1"/>
</dbReference>
<dbReference type="InterPro" id="IPR003797">
    <property type="entry name" value="DegV"/>
</dbReference>
<keyword evidence="1" id="KW-0446">Lipid-binding</keyword>
<dbReference type="PANTHER" id="PTHR33434:SF2">
    <property type="entry name" value="FATTY ACID-BINDING PROTEIN TM_1468"/>
    <property type="match status" value="1"/>
</dbReference>
<comment type="caution">
    <text evidence="2">The sequence shown here is derived from an EMBL/GenBank/DDBJ whole genome shotgun (WGS) entry which is preliminary data.</text>
</comment>
<dbReference type="RefSeq" id="WP_154527018.1">
    <property type="nucleotide sequence ID" value="NZ_VULZ01000015.1"/>
</dbReference>
<sequence>MSKVAILTDSNSGISQEQAKAYGVYVLPMPFYINDNLYYEGITLTQEQFYAHLEGDSDIHTSMPVVGDVLDRWDSLLKEYDEVVYIPMSSGLSSSCETAKTLAEDYNGRVEVVDNHRISVTMMRSVLNAKGLADLGWSAKAIREYLEKTAADSSIYILVPTLKYLRKGGRVTPAAAALGSLLKIKPVLQIQGEKLDSYAKCRTLKGAKAAMLGAIENDMENRFKPEHGLSDLWIDAAYSGLMRDEVAEWVKDIHAQYPVGVCLQQLSLSISCHVGPGCLAVTCEKKLPEVPEHPVKMV</sequence>